<keyword evidence="1 2" id="KW-0500">Molybdenum</keyword>
<dbReference type="SUPFAM" id="SSF50331">
    <property type="entry name" value="MOP-like"/>
    <property type="match status" value="1"/>
</dbReference>
<dbReference type="PROSITE" id="PS51866">
    <property type="entry name" value="MOP"/>
    <property type="match status" value="1"/>
</dbReference>
<organism evidence="4">
    <name type="scientific">Scrofimicrobium appendicitidis</name>
    <dbReference type="NCBI Taxonomy" id="3079930"/>
    <lineage>
        <taxon>Bacteria</taxon>
        <taxon>Bacillati</taxon>
        <taxon>Actinomycetota</taxon>
        <taxon>Actinomycetes</taxon>
        <taxon>Actinomycetales</taxon>
        <taxon>Actinomycetaceae</taxon>
        <taxon>Scrofimicrobium</taxon>
    </lineage>
</organism>
<dbReference type="Gene3D" id="2.40.50.100">
    <property type="match status" value="1"/>
</dbReference>
<gene>
    <name evidence="4" type="ORF">SAC06_06105</name>
</gene>
<evidence type="ECO:0000256" key="2">
    <source>
        <dbReference type="PROSITE-ProRule" id="PRU01213"/>
    </source>
</evidence>
<dbReference type="RefSeq" id="WP_350257430.1">
    <property type="nucleotide sequence ID" value="NZ_CP138335.1"/>
</dbReference>
<dbReference type="SUPFAM" id="SSF46955">
    <property type="entry name" value="Putative DNA-binding domain"/>
    <property type="match status" value="1"/>
</dbReference>
<evidence type="ECO:0000313" key="4">
    <source>
        <dbReference type="EMBL" id="XBW07224.1"/>
    </source>
</evidence>
<reference evidence="4" key="1">
    <citation type="submission" date="2023-11" db="EMBL/GenBank/DDBJ databases">
        <title>Scrofimicrobium hongkongense sp. nov., isolated from a patient with peritonitis.</title>
        <authorList>
            <person name="Lao H.Y."/>
            <person name="Wong A.Y.P."/>
            <person name="Ng T.L."/>
            <person name="Wong R.Y.L."/>
            <person name="Yau M.C.Y."/>
            <person name="Lam J.Y.W."/>
            <person name="Siu G.K.H."/>
        </authorList>
    </citation>
    <scope>NUCLEOTIDE SEQUENCE</scope>
    <source>
        <strain evidence="4">R131</strain>
    </source>
</reference>
<dbReference type="AlphaFoldDB" id="A0AAU7V558"/>
<dbReference type="InterPro" id="IPR009061">
    <property type="entry name" value="DNA-bd_dom_put_sf"/>
</dbReference>
<dbReference type="InterPro" id="IPR004606">
    <property type="entry name" value="Mop_domain"/>
</dbReference>
<name>A0AAU7V558_9ACTO</name>
<accession>A0AAU7V558</accession>
<dbReference type="EMBL" id="CP138335">
    <property type="protein sequence ID" value="XBW07224.1"/>
    <property type="molecule type" value="Genomic_DNA"/>
</dbReference>
<dbReference type="GO" id="GO:0015689">
    <property type="term" value="P:molybdate ion transport"/>
    <property type="evidence" value="ECO:0007669"/>
    <property type="project" value="InterPro"/>
</dbReference>
<dbReference type="InterPro" id="IPR005116">
    <property type="entry name" value="Transp-assoc_OB_typ1"/>
</dbReference>
<dbReference type="Gene3D" id="1.10.1660.10">
    <property type="match status" value="1"/>
</dbReference>
<dbReference type="Pfam" id="PF12728">
    <property type="entry name" value="HTH_17"/>
    <property type="match status" value="1"/>
</dbReference>
<dbReference type="KEGG" id="sapp:SAC06_06105"/>
<evidence type="ECO:0000259" key="3">
    <source>
        <dbReference type="PROSITE" id="PS51866"/>
    </source>
</evidence>
<dbReference type="CDD" id="cd04762">
    <property type="entry name" value="HTH_MerR-trunc"/>
    <property type="match status" value="1"/>
</dbReference>
<proteinExistence type="predicted"/>
<dbReference type="InterPro" id="IPR008995">
    <property type="entry name" value="Mo/tungstate-bd_C_term_dom"/>
</dbReference>
<sequence>MAQYLISEAATLLGVSSDTVRRWIAADKLSSVTNAHGRQVIEGADLARFAQEMAPAERQATWAGSSARNRAVGLVTEIIADQVMAQVNLQCGPFRFVSLMSREAVEELNLQVGDTAAAVVKATNVIVEVPK</sequence>
<dbReference type="InterPro" id="IPR041657">
    <property type="entry name" value="HTH_17"/>
</dbReference>
<protein>
    <submittedName>
        <fullName evidence="4">TOBE domain-containing protein</fullName>
    </submittedName>
</protein>
<evidence type="ECO:0000256" key="1">
    <source>
        <dbReference type="ARBA" id="ARBA00022505"/>
    </source>
</evidence>
<feature type="domain" description="Mop" evidence="3">
    <location>
        <begin position="64"/>
        <end position="129"/>
    </location>
</feature>
<dbReference type="Pfam" id="PF03459">
    <property type="entry name" value="TOBE"/>
    <property type="match status" value="1"/>
</dbReference>